<dbReference type="AlphaFoldDB" id="A0A834KTA1"/>
<protein>
    <submittedName>
        <fullName evidence="1">Uncharacterized protein</fullName>
    </submittedName>
</protein>
<reference evidence="1" key="1">
    <citation type="journal article" date="2020" name="G3 (Bethesda)">
        <title>High-Quality Assemblies for Three Invasive Social Wasps from the &lt;i&gt;Vespula&lt;/i&gt; Genus.</title>
        <authorList>
            <person name="Harrop T.W.R."/>
            <person name="Guhlin J."/>
            <person name="McLaughlin G.M."/>
            <person name="Permina E."/>
            <person name="Stockwell P."/>
            <person name="Gilligan J."/>
            <person name="Le Lec M.F."/>
            <person name="Gruber M.A.M."/>
            <person name="Quinn O."/>
            <person name="Lovegrove M."/>
            <person name="Duncan E.J."/>
            <person name="Remnant E.J."/>
            <person name="Van Eeckhoven J."/>
            <person name="Graham B."/>
            <person name="Knapp R.A."/>
            <person name="Langford K.W."/>
            <person name="Kronenberg Z."/>
            <person name="Press M.O."/>
            <person name="Eacker S.M."/>
            <person name="Wilson-Rankin E.E."/>
            <person name="Purcell J."/>
            <person name="Lester P.J."/>
            <person name="Dearden P.K."/>
        </authorList>
    </citation>
    <scope>NUCLEOTIDE SEQUENCE</scope>
    <source>
        <strain evidence="1">Linc-1</strain>
    </source>
</reference>
<name>A0A834KTA1_VESGE</name>
<sequence length="136" mass="15522">MANDGYILFIRKIRPLKYRHFSRESEASINPYRESKNIKNVELGWVSVYVPAPWHVALKTRRFATYKLQVVRMCLGLQQVCRTLKHAGCIVAIDTPYQPGGNSINKLSLTRDSTPPLAHSNVELERSPFVDHPMAT</sequence>
<organism evidence="1 2">
    <name type="scientific">Vespula germanica</name>
    <name type="common">German yellow jacket</name>
    <name type="synonym">Paravespula germanica</name>
    <dbReference type="NCBI Taxonomy" id="30212"/>
    <lineage>
        <taxon>Eukaryota</taxon>
        <taxon>Metazoa</taxon>
        <taxon>Ecdysozoa</taxon>
        <taxon>Arthropoda</taxon>
        <taxon>Hexapoda</taxon>
        <taxon>Insecta</taxon>
        <taxon>Pterygota</taxon>
        <taxon>Neoptera</taxon>
        <taxon>Endopterygota</taxon>
        <taxon>Hymenoptera</taxon>
        <taxon>Apocrita</taxon>
        <taxon>Aculeata</taxon>
        <taxon>Vespoidea</taxon>
        <taxon>Vespidae</taxon>
        <taxon>Vespinae</taxon>
        <taxon>Vespula</taxon>
    </lineage>
</organism>
<evidence type="ECO:0000313" key="1">
    <source>
        <dbReference type="EMBL" id="KAF7413634.1"/>
    </source>
</evidence>
<dbReference type="EMBL" id="JACSDZ010000002">
    <property type="protein sequence ID" value="KAF7413634.1"/>
    <property type="molecule type" value="Genomic_DNA"/>
</dbReference>
<keyword evidence="2" id="KW-1185">Reference proteome</keyword>
<accession>A0A834KTA1</accession>
<comment type="caution">
    <text evidence="1">The sequence shown here is derived from an EMBL/GenBank/DDBJ whole genome shotgun (WGS) entry which is preliminary data.</text>
</comment>
<gene>
    <name evidence="1" type="ORF">HZH68_002123</name>
</gene>
<evidence type="ECO:0000313" key="2">
    <source>
        <dbReference type="Proteomes" id="UP000617340"/>
    </source>
</evidence>
<dbReference type="Proteomes" id="UP000617340">
    <property type="component" value="Unassembled WGS sequence"/>
</dbReference>
<proteinExistence type="predicted"/>